<proteinExistence type="predicted"/>
<sequence length="78" mass="8036">MALLAGLGSVLTAHGLAWSRSGARPSPTVVAVCVAPFAFFGSLGLIWTQWPLAVALGIPVLGWLVTTTLGTAFAWQDA</sequence>
<evidence type="ECO:0000313" key="3">
    <source>
        <dbReference type="Proteomes" id="UP001499987"/>
    </source>
</evidence>
<feature type="transmembrane region" description="Helical" evidence="1">
    <location>
        <begin position="54"/>
        <end position="75"/>
    </location>
</feature>
<keyword evidence="1" id="KW-0472">Membrane</keyword>
<comment type="caution">
    <text evidence="2">The sequence shown here is derived from an EMBL/GenBank/DDBJ whole genome shotgun (WGS) entry which is preliminary data.</text>
</comment>
<dbReference type="RefSeq" id="WP_344626843.1">
    <property type="nucleotide sequence ID" value="NZ_BAAALD010000080.1"/>
</dbReference>
<name>A0ABN1U1M1_9ACTN</name>
<organism evidence="2 3">
    <name type="scientific">Kitasatospora arboriphila</name>
    <dbReference type="NCBI Taxonomy" id="258052"/>
    <lineage>
        <taxon>Bacteria</taxon>
        <taxon>Bacillati</taxon>
        <taxon>Actinomycetota</taxon>
        <taxon>Actinomycetes</taxon>
        <taxon>Kitasatosporales</taxon>
        <taxon>Streptomycetaceae</taxon>
        <taxon>Kitasatospora</taxon>
    </lineage>
</organism>
<dbReference type="Proteomes" id="UP001499987">
    <property type="component" value="Unassembled WGS sequence"/>
</dbReference>
<evidence type="ECO:0000256" key="1">
    <source>
        <dbReference type="SAM" id="Phobius"/>
    </source>
</evidence>
<gene>
    <name evidence="2" type="ORF">GCM10009663_60130</name>
</gene>
<feature type="transmembrane region" description="Helical" evidence="1">
    <location>
        <begin position="29"/>
        <end position="47"/>
    </location>
</feature>
<keyword evidence="3" id="KW-1185">Reference proteome</keyword>
<accession>A0ABN1U1M1</accession>
<dbReference type="EMBL" id="BAAALD010000080">
    <property type="protein sequence ID" value="GAA1110675.1"/>
    <property type="molecule type" value="Genomic_DNA"/>
</dbReference>
<keyword evidence="1" id="KW-1133">Transmembrane helix</keyword>
<keyword evidence="1" id="KW-0812">Transmembrane</keyword>
<evidence type="ECO:0000313" key="2">
    <source>
        <dbReference type="EMBL" id="GAA1110675.1"/>
    </source>
</evidence>
<reference evidence="2 3" key="1">
    <citation type="journal article" date="2019" name="Int. J. Syst. Evol. Microbiol.">
        <title>The Global Catalogue of Microorganisms (GCM) 10K type strain sequencing project: providing services to taxonomists for standard genome sequencing and annotation.</title>
        <authorList>
            <consortium name="The Broad Institute Genomics Platform"/>
            <consortium name="The Broad Institute Genome Sequencing Center for Infectious Disease"/>
            <person name="Wu L."/>
            <person name="Ma J."/>
        </authorList>
    </citation>
    <scope>NUCLEOTIDE SEQUENCE [LARGE SCALE GENOMIC DNA]</scope>
    <source>
        <strain evidence="2 3">JCM 13002</strain>
    </source>
</reference>
<protein>
    <submittedName>
        <fullName evidence="2">Uncharacterized protein</fullName>
    </submittedName>
</protein>